<feature type="domain" description="Threonine/Serine exporter ThrE" evidence="9">
    <location>
        <begin position="14"/>
        <end position="148"/>
    </location>
</feature>
<feature type="transmembrane region" description="Helical" evidence="8">
    <location>
        <begin position="12"/>
        <end position="29"/>
    </location>
</feature>
<keyword evidence="5 8" id="KW-1133">Transmembrane helix</keyword>
<dbReference type="GO" id="GO:0015744">
    <property type="term" value="P:succinate transport"/>
    <property type="evidence" value="ECO:0007669"/>
    <property type="project" value="TreeGrafter"/>
</dbReference>
<dbReference type="PANTHER" id="PTHR34390">
    <property type="entry name" value="UPF0442 PROTEIN YJJB-RELATED"/>
    <property type="match status" value="1"/>
</dbReference>
<feature type="transmembrane region" description="Helical" evidence="8">
    <location>
        <begin position="49"/>
        <end position="76"/>
    </location>
</feature>
<dbReference type="GO" id="GO:0005886">
    <property type="term" value="C:plasma membrane"/>
    <property type="evidence" value="ECO:0007669"/>
    <property type="project" value="UniProtKB-SubCell"/>
</dbReference>
<evidence type="ECO:0000256" key="1">
    <source>
        <dbReference type="ARBA" id="ARBA00004651"/>
    </source>
</evidence>
<comment type="subcellular location">
    <subcellularLocation>
        <location evidence="1">Cell membrane</location>
        <topology evidence="1">Multi-pass membrane protein</topology>
    </subcellularLocation>
</comment>
<evidence type="ECO:0000256" key="3">
    <source>
        <dbReference type="ARBA" id="ARBA00022519"/>
    </source>
</evidence>
<gene>
    <name evidence="10" type="ORF">Bcop_2288</name>
</gene>
<evidence type="ECO:0000256" key="6">
    <source>
        <dbReference type="ARBA" id="ARBA00023136"/>
    </source>
</evidence>
<keyword evidence="2" id="KW-1003">Cell membrane</keyword>
<evidence type="ECO:0000256" key="7">
    <source>
        <dbReference type="ARBA" id="ARBA00034125"/>
    </source>
</evidence>
<evidence type="ECO:0000313" key="11">
    <source>
        <dbReference type="Proteomes" id="UP000018439"/>
    </source>
</evidence>
<keyword evidence="3" id="KW-0997">Cell inner membrane</keyword>
<dbReference type="PANTHER" id="PTHR34390:SF1">
    <property type="entry name" value="SUCCINATE TRANSPORTER SUBUNIT YJJB-RELATED"/>
    <property type="match status" value="1"/>
</dbReference>
<dbReference type="eggNOG" id="COG3610">
    <property type="taxonomic scope" value="Bacteria"/>
</dbReference>
<dbReference type="Pfam" id="PF12821">
    <property type="entry name" value="ThrE_2"/>
    <property type="match status" value="1"/>
</dbReference>
<dbReference type="HOGENOM" id="CLU_117642_1_0_10"/>
<dbReference type="AlphaFoldDB" id="F3ZUY8"/>
<keyword evidence="4 8" id="KW-0812">Transmembrane</keyword>
<organism evidence="10 11">
    <name type="scientific">Bacteroides coprosuis DSM 18011</name>
    <dbReference type="NCBI Taxonomy" id="679937"/>
    <lineage>
        <taxon>Bacteria</taxon>
        <taxon>Pseudomonadati</taxon>
        <taxon>Bacteroidota</taxon>
        <taxon>Bacteroidia</taxon>
        <taxon>Bacteroidales</taxon>
        <taxon>Bacteroidaceae</taxon>
        <taxon>Bacteroides</taxon>
    </lineage>
</organism>
<dbReference type="Proteomes" id="UP000018439">
    <property type="component" value="Chromosome"/>
</dbReference>
<evidence type="ECO:0000313" key="10">
    <source>
        <dbReference type="EMBL" id="EGJ72446.1"/>
    </source>
</evidence>
<evidence type="ECO:0000256" key="5">
    <source>
        <dbReference type="ARBA" id="ARBA00022989"/>
    </source>
</evidence>
<reference evidence="10 11" key="1">
    <citation type="journal article" date="2011" name="Stand. Genomic Sci.">
        <title>Non-contiguous finished genome sequence of Bacteroides coprosuis type strain (PC139).</title>
        <authorList>
            <person name="Land M."/>
            <person name="Held B."/>
            <person name="Gronow S."/>
            <person name="Abt B."/>
            <person name="Lucas S."/>
            <person name="Del Rio T.G."/>
            <person name="Nolan M."/>
            <person name="Tice H."/>
            <person name="Cheng J.F."/>
            <person name="Pitluck S."/>
            <person name="Liolios K."/>
            <person name="Pagani I."/>
            <person name="Ivanova N."/>
            <person name="Mavromatis K."/>
            <person name="Mikhailova N."/>
            <person name="Pati A."/>
            <person name="Tapia R."/>
            <person name="Han C."/>
            <person name="Goodwin L."/>
            <person name="Chen A."/>
            <person name="Palaniappan K."/>
            <person name="Hauser L."/>
            <person name="Brambilla E.M."/>
            <person name="Rohde M."/>
            <person name="Goker M."/>
            <person name="Detter J.C."/>
            <person name="Woyke T."/>
            <person name="Bristow J."/>
            <person name="Eisen J.A."/>
            <person name="Markowitz V."/>
            <person name="Hugenholtz P."/>
            <person name="Kyrpides N.C."/>
            <person name="Klenk H.P."/>
            <person name="Lapidus A."/>
        </authorList>
    </citation>
    <scope>NUCLEOTIDE SEQUENCE</scope>
    <source>
        <strain evidence="10 11">DSM 18011</strain>
    </source>
</reference>
<evidence type="ECO:0000256" key="2">
    <source>
        <dbReference type="ARBA" id="ARBA00022475"/>
    </source>
</evidence>
<dbReference type="InterPro" id="IPR024528">
    <property type="entry name" value="ThrE_2"/>
</dbReference>
<comment type="similarity">
    <text evidence="7">Belongs to the ThrE exporter (TC 2.A.79) family.</text>
</comment>
<keyword evidence="6 8" id="KW-0472">Membrane</keyword>
<evidence type="ECO:0000256" key="4">
    <source>
        <dbReference type="ARBA" id="ARBA00022692"/>
    </source>
</evidence>
<keyword evidence="11" id="KW-1185">Reference proteome</keyword>
<dbReference type="STRING" id="679937.Bcop_2288"/>
<dbReference type="EMBL" id="CM001167">
    <property type="protein sequence ID" value="EGJ72446.1"/>
    <property type="molecule type" value="Genomic_DNA"/>
</dbReference>
<dbReference type="InterPro" id="IPR050539">
    <property type="entry name" value="ThrE_Dicarb/AminoAcid_Exp"/>
</dbReference>
<feature type="transmembrane region" description="Helical" evidence="8">
    <location>
        <begin position="83"/>
        <end position="101"/>
    </location>
</feature>
<name>F3ZUY8_9BACE</name>
<protein>
    <recommendedName>
        <fullName evidence="9">Threonine/Serine exporter ThrE domain-containing protein</fullName>
    </recommendedName>
</protein>
<accession>F3ZUY8</accession>
<evidence type="ECO:0000259" key="9">
    <source>
        <dbReference type="Pfam" id="PF12821"/>
    </source>
</evidence>
<feature type="transmembrane region" description="Helical" evidence="8">
    <location>
        <begin position="130"/>
        <end position="151"/>
    </location>
</feature>
<evidence type="ECO:0000256" key="8">
    <source>
        <dbReference type="SAM" id="Phobius"/>
    </source>
</evidence>
<proteinExistence type="inferred from homology"/>
<sequence length="169" mass="18707">MELTILDILRDFGIAFTVGFCWAILFGTSRKVLYVAGLLGGMGHALRFILIQLQFGLISSTLAASVLIGFIGIFAARCVDHPPVVFTMPACITMIPGMYAYRTMIAGIKSTDYNYLLNDSTILPEMVHNFMLTVSLLFTLAIGISISVLLFRKESSRDVFRNIISNKKK</sequence>